<dbReference type="Proteomes" id="UP000772434">
    <property type="component" value="Unassembled WGS sequence"/>
</dbReference>
<comment type="caution">
    <text evidence="2">The sequence shown here is derived from an EMBL/GenBank/DDBJ whole genome shotgun (WGS) entry which is preliminary data.</text>
</comment>
<accession>A0A9P5TYU9</accession>
<feature type="compositionally biased region" description="Polar residues" evidence="1">
    <location>
        <begin position="115"/>
        <end position="130"/>
    </location>
</feature>
<dbReference type="EMBL" id="JADNRY010000291">
    <property type="protein sequence ID" value="KAF9059599.1"/>
    <property type="molecule type" value="Genomic_DNA"/>
</dbReference>
<evidence type="ECO:0000313" key="2">
    <source>
        <dbReference type="EMBL" id="KAF9059599.1"/>
    </source>
</evidence>
<name>A0A9P5TYU9_9AGAR</name>
<dbReference type="AlphaFoldDB" id="A0A9P5TYU9"/>
<dbReference type="OrthoDB" id="4349954at2759"/>
<gene>
    <name evidence="2" type="ORF">BDP27DRAFT_1431145</name>
</gene>
<sequence>MVDGTCEKRSVITRLVNCFKQANGLVAETRFEKHLVMYESQKDRLGSADVEVPLEDTAKMSGSLLSSLGSPPPLYCMGSIRPLTITLPYFSASSFPRQLAISLVDVSSHSNVLFSTNSSSQNRVNPQTHNPSPPEAPPSGLSNIYPSNILPRERPLKHLPGNHGSLRPRDKLSYADVTEGDKQVDAEKDRRKVLIEMRAAIGRGQPESADAVFFRMGGVAERLFLSEKAGKVNANVGPLLERGVVSGLMVEDVDFWNTTTLLQAVGVMGMPSISLALKTVKDLQEVDVVACLRFVLARHRQSQAQDKSQRAQGTASDAMQVHSLPSMGVGTDADVPTLPAFLSLLLHSRFSASTTSSNTTMSLNLLNSTSNTSISSTSAMPTFSTPALRFAFRRYLSYVDDVICILEAIKKAKKGQGVEKENNLYADIPGMSQILTFLQPLLDTTFITLIQAPPAYCLLRTFKA</sequence>
<feature type="region of interest" description="Disordered" evidence="1">
    <location>
        <begin position="115"/>
        <end position="183"/>
    </location>
</feature>
<organism evidence="2 3">
    <name type="scientific">Rhodocollybia butyracea</name>
    <dbReference type="NCBI Taxonomy" id="206335"/>
    <lineage>
        <taxon>Eukaryota</taxon>
        <taxon>Fungi</taxon>
        <taxon>Dikarya</taxon>
        <taxon>Basidiomycota</taxon>
        <taxon>Agaricomycotina</taxon>
        <taxon>Agaricomycetes</taxon>
        <taxon>Agaricomycetidae</taxon>
        <taxon>Agaricales</taxon>
        <taxon>Marasmiineae</taxon>
        <taxon>Omphalotaceae</taxon>
        <taxon>Rhodocollybia</taxon>
    </lineage>
</organism>
<evidence type="ECO:0000256" key="1">
    <source>
        <dbReference type="SAM" id="MobiDB-lite"/>
    </source>
</evidence>
<feature type="compositionally biased region" description="Basic and acidic residues" evidence="1">
    <location>
        <begin position="167"/>
        <end position="183"/>
    </location>
</feature>
<proteinExistence type="predicted"/>
<keyword evidence="3" id="KW-1185">Reference proteome</keyword>
<protein>
    <submittedName>
        <fullName evidence="2">Uncharacterized protein</fullName>
    </submittedName>
</protein>
<evidence type="ECO:0000313" key="3">
    <source>
        <dbReference type="Proteomes" id="UP000772434"/>
    </source>
</evidence>
<reference evidence="2" key="1">
    <citation type="submission" date="2020-11" db="EMBL/GenBank/DDBJ databases">
        <authorList>
            <consortium name="DOE Joint Genome Institute"/>
            <person name="Ahrendt S."/>
            <person name="Riley R."/>
            <person name="Andreopoulos W."/>
            <person name="Labutti K."/>
            <person name="Pangilinan J."/>
            <person name="Ruiz-Duenas F.J."/>
            <person name="Barrasa J.M."/>
            <person name="Sanchez-Garcia M."/>
            <person name="Camarero S."/>
            <person name="Miyauchi S."/>
            <person name="Serrano A."/>
            <person name="Linde D."/>
            <person name="Babiker R."/>
            <person name="Drula E."/>
            <person name="Ayuso-Fernandez I."/>
            <person name="Pacheco R."/>
            <person name="Padilla G."/>
            <person name="Ferreira P."/>
            <person name="Barriuso J."/>
            <person name="Kellner H."/>
            <person name="Castanera R."/>
            <person name="Alfaro M."/>
            <person name="Ramirez L."/>
            <person name="Pisabarro A.G."/>
            <person name="Kuo A."/>
            <person name="Tritt A."/>
            <person name="Lipzen A."/>
            <person name="He G."/>
            <person name="Yan M."/>
            <person name="Ng V."/>
            <person name="Cullen D."/>
            <person name="Martin F."/>
            <person name="Rosso M.-N."/>
            <person name="Henrissat B."/>
            <person name="Hibbett D."/>
            <person name="Martinez A.T."/>
            <person name="Grigoriev I.V."/>
        </authorList>
    </citation>
    <scope>NUCLEOTIDE SEQUENCE</scope>
    <source>
        <strain evidence="2">AH 40177</strain>
    </source>
</reference>